<evidence type="ECO:0000313" key="7">
    <source>
        <dbReference type="Proteomes" id="UP001139493"/>
    </source>
</evidence>
<gene>
    <name evidence="6" type="ORF">APR03_003938</name>
</gene>
<protein>
    <submittedName>
        <fullName evidence="6">Transcriptional regulator, TetR family</fullName>
    </submittedName>
</protein>
<feature type="DNA-binding region" description="H-T-H motif" evidence="4">
    <location>
        <begin position="31"/>
        <end position="50"/>
    </location>
</feature>
<evidence type="ECO:0000256" key="2">
    <source>
        <dbReference type="ARBA" id="ARBA00023125"/>
    </source>
</evidence>
<dbReference type="InterPro" id="IPR009057">
    <property type="entry name" value="Homeodomain-like_sf"/>
</dbReference>
<dbReference type="Proteomes" id="UP001139493">
    <property type="component" value="Unassembled WGS sequence"/>
</dbReference>
<dbReference type="AlphaFoldDB" id="A0A9X2JXT4"/>
<dbReference type="PROSITE" id="PS50977">
    <property type="entry name" value="HTH_TETR_2"/>
    <property type="match status" value="1"/>
</dbReference>
<evidence type="ECO:0000256" key="1">
    <source>
        <dbReference type="ARBA" id="ARBA00023015"/>
    </source>
</evidence>
<dbReference type="GO" id="GO:0003700">
    <property type="term" value="F:DNA-binding transcription factor activity"/>
    <property type="evidence" value="ECO:0007669"/>
    <property type="project" value="TreeGrafter"/>
</dbReference>
<proteinExistence type="predicted"/>
<dbReference type="InterPro" id="IPR050109">
    <property type="entry name" value="HTH-type_TetR-like_transc_reg"/>
</dbReference>
<name>A0A9X2JXT4_9MICO</name>
<dbReference type="InterPro" id="IPR023772">
    <property type="entry name" value="DNA-bd_HTH_TetR-type_CS"/>
</dbReference>
<dbReference type="Gene3D" id="1.10.357.10">
    <property type="entry name" value="Tetracycline Repressor, domain 2"/>
    <property type="match status" value="1"/>
</dbReference>
<keyword evidence="7" id="KW-1185">Reference proteome</keyword>
<comment type="caution">
    <text evidence="6">The sequence shown here is derived from an EMBL/GenBank/DDBJ whole genome shotgun (WGS) entry which is preliminary data.</text>
</comment>
<evidence type="ECO:0000256" key="3">
    <source>
        <dbReference type="ARBA" id="ARBA00023163"/>
    </source>
</evidence>
<dbReference type="SUPFAM" id="SSF46689">
    <property type="entry name" value="Homeodomain-like"/>
    <property type="match status" value="1"/>
</dbReference>
<organism evidence="6 7">
    <name type="scientific">Promicromonospora thailandica</name>
    <dbReference type="NCBI Taxonomy" id="765201"/>
    <lineage>
        <taxon>Bacteria</taxon>
        <taxon>Bacillati</taxon>
        <taxon>Actinomycetota</taxon>
        <taxon>Actinomycetes</taxon>
        <taxon>Micrococcales</taxon>
        <taxon>Promicromonosporaceae</taxon>
        <taxon>Promicromonospora</taxon>
    </lineage>
</organism>
<dbReference type="EMBL" id="JAMTCS010000013">
    <property type="protein sequence ID" value="MCP2266568.1"/>
    <property type="molecule type" value="Genomic_DNA"/>
</dbReference>
<evidence type="ECO:0000259" key="5">
    <source>
        <dbReference type="PROSITE" id="PS50977"/>
    </source>
</evidence>
<dbReference type="PROSITE" id="PS01081">
    <property type="entry name" value="HTH_TETR_1"/>
    <property type="match status" value="1"/>
</dbReference>
<dbReference type="InterPro" id="IPR001647">
    <property type="entry name" value="HTH_TetR"/>
</dbReference>
<keyword evidence="3" id="KW-0804">Transcription</keyword>
<dbReference type="GO" id="GO:0000976">
    <property type="term" value="F:transcription cis-regulatory region binding"/>
    <property type="evidence" value="ECO:0007669"/>
    <property type="project" value="TreeGrafter"/>
</dbReference>
<sequence length="227" mass="25165">MAVAERGQDAKYRIAETAMALFLEQGYEAVTVEAVAEASRVSRRTVFRHFGGKDELPFPDHSARLAVLDRHLASAGPDDDPVEVVIAGTEESLRDFLSRPQLVFRRYRLTRLVPELRNREIVEHERYVTLTSAFLRTRLPPGTPAYQSTGLAALIDAMHRSALRNWARSDGATDALGELEAGMEWVRTLTSAASGTPDRQLLLAMVPDTPAARRTLRSLRDAATPLD</sequence>
<dbReference type="Pfam" id="PF00440">
    <property type="entry name" value="TetR_N"/>
    <property type="match status" value="1"/>
</dbReference>
<dbReference type="PANTHER" id="PTHR30055">
    <property type="entry name" value="HTH-TYPE TRANSCRIPTIONAL REGULATOR RUTR"/>
    <property type="match status" value="1"/>
</dbReference>
<dbReference type="PANTHER" id="PTHR30055:SF234">
    <property type="entry name" value="HTH-TYPE TRANSCRIPTIONAL REGULATOR BETI"/>
    <property type="match status" value="1"/>
</dbReference>
<evidence type="ECO:0000256" key="4">
    <source>
        <dbReference type="PROSITE-ProRule" id="PRU00335"/>
    </source>
</evidence>
<keyword evidence="1" id="KW-0805">Transcription regulation</keyword>
<evidence type="ECO:0000313" key="6">
    <source>
        <dbReference type="EMBL" id="MCP2266568.1"/>
    </source>
</evidence>
<accession>A0A9X2JXT4</accession>
<reference evidence="6" key="1">
    <citation type="submission" date="2022-06" db="EMBL/GenBank/DDBJ databases">
        <title>Genomic Encyclopedia of Archaeal and Bacterial Type Strains, Phase II (KMG-II): from individual species to whole genera.</title>
        <authorList>
            <person name="Goeker M."/>
        </authorList>
    </citation>
    <scope>NUCLEOTIDE SEQUENCE</scope>
    <source>
        <strain evidence="6">DSM 26652</strain>
    </source>
</reference>
<dbReference type="PRINTS" id="PR00455">
    <property type="entry name" value="HTHTETR"/>
</dbReference>
<feature type="domain" description="HTH tetR-type" evidence="5">
    <location>
        <begin position="8"/>
        <end position="68"/>
    </location>
</feature>
<keyword evidence="2 4" id="KW-0238">DNA-binding</keyword>